<keyword evidence="1" id="KW-1133">Transmembrane helix</keyword>
<dbReference type="Proteomes" id="UP000271573">
    <property type="component" value="Chromosome"/>
</dbReference>
<sequence length="153" mass="16556">MAIYPYPVPDVAESLALKPGFWRQHLIQGGVPLEREGREFRVRLVNGDTTPARFQRVLLGFDIPNLVVNGQTYAYAPRLPVAVAIWCFLPIALVTLGGFIPAVIGLLAAIGNLRLMRTNAPVSARALASLGLTLAATTIVLLIGSLLNHLVHR</sequence>
<protein>
    <submittedName>
        <fullName evidence="2">Uncharacterized protein</fullName>
    </submittedName>
</protein>
<keyword evidence="3" id="KW-1185">Reference proteome</keyword>
<feature type="transmembrane region" description="Helical" evidence="1">
    <location>
        <begin position="83"/>
        <end position="110"/>
    </location>
</feature>
<dbReference type="KEGG" id="nbe:Back2_06700"/>
<name>A0A3G9IVP4_9ACTN</name>
<keyword evidence="1" id="KW-0472">Membrane</keyword>
<dbReference type="EMBL" id="AP019307">
    <property type="protein sequence ID" value="BBH16383.1"/>
    <property type="molecule type" value="Genomic_DNA"/>
</dbReference>
<evidence type="ECO:0000313" key="3">
    <source>
        <dbReference type="Proteomes" id="UP000271573"/>
    </source>
</evidence>
<organism evidence="2 3">
    <name type="scientific">Nocardioides baekrokdamisoli</name>
    <dbReference type="NCBI Taxonomy" id="1804624"/>
    <lineage>
        <taxon>Bacteria</taxon>
        <taxon>Bacillati</taxon>
        <taxon>Actinomycetota</taxon>
        <taxon>Actinomycetes</taxon>
        <taxon>Propionibacteriales</taxon>
        <taxon>Nocardioidaceae</taxon>
        <taxon>Nocardioides</taxon>
    </lineage>
</organism>
<dbReference type="AlphaFoldDB" id="A0A3G9IVP4"/>
<accession>A0A3G9IVP4</accession>
<gene>
    <name evidence="2" type="ORF">Back2_06700</name>
</gene>
<reference evidence="2 3" key="1">
    <citation type="submission" date="2018-11" db="EMBL/GenBank/DDBJ databases">
        <title>Complete genome sequence of Nocardioides baekrokdamisoli strain KCTC 39748.</title>
        <authorList>
            <person name="Kang S.W."/>
            <person name="Lee K.C."/>
            <person name="Kim K.K."/>
            <person name="Kim J.S."/>
            <person name="Kim D.S."/>
            <person name="Ko S.H."/>
            <person name="Yang S.H."/>
            <person name="Shin Y.K."/>
            <person name="Lee J.S."/>
        </authorList>
    </citation>
    <scope>NUCLEOTIDE SEQUENCE [LARGE SCALE GENOMIC DNA]</scope>
    <source>
        <strain evidence="2 3">KCTC 39748</strain>
    </source>
</reference>
<evidence type="ECO:0000256" key="1">
    <source>
        <dbReference type="SAM" id="Phobius"/>
    </source>
</evidence>
<proteinExistence type="predicted"/>
<dbReference type="RefSeq" id="WP_125566748.1">
    <property type="nucleotide sequence ID" value="NZ_AP019307.1"/>
</dbReference>
<evidence type="ECO:0000313" key="2">
    <source>
        <dbReference type="EMBL" id="BBH16383.1"/>
    </source>
</evidence>
<feature type="transmembrane region" description="Helical" evidence="1">
    <location>
        <begin position="122"/>
        <end position="147"/>
    </location>
</feature>
<keyword evidence="1" id="KW-0812">Transmembrane</keyword>